<comment type="caution">
    <text evidence="1">The sequence shown here is derived from an EMBL/GenBank/DDBJ whole genome shotgun (WGS) entry which is preliminary data.</text>
</comment>
<dbReference type="Proteomes" id="UP000245670">
    <property type="component" value="Unassembled WGS sequence"/>
</dbReference>
<evidence type="ECO:0000313" key="2">
    <source>
        <dbReference type="Proteomes" id="UP000245670"/>
    </source>
</evidence>
<dbReference type="OrthoDB" id="1420468at2"/>
<dbReference type="RefSeq" id="WP_109403318.1">
    <property type="nucleotide sequence ID" value="NZ_QFFG01000001.1"/>
</dbReference>
<dbReference type="AlphaFoldDB" id="A0A2U2JDL7"/>
<evidence type="ECO:0000313" key="1">
    <source>
        <dbReference type="EMBL" id="PWG06402.1"/>
    </source>
</evidence>
<reference evidence="1 2" key="1">
    <citation type="submission" date="2018-05" db="EMBL/GenBank/DDBJ databases">
        <title>Polaribacter aquimarinus sp. nov., isolated from sediment in a sediment of sea.</title>
        <authorList>
            <person name="Lu D."/>
        </authorList>
    </citation>
    <scope>NUCLEOTIDE SEQUENCE [LARGE SCALE GENOMIC DNA]</scope>
    <source>
        <strain evidence="1 2">ZY113</strain>
    </source>
</reference>
<dbReference type="EMBL" id="QFFG01000001">
    <property type="protein sequence ID" value="PWG06402.1"/>
    <property type="molecule type" value="Genomic_DNA"/>
</dbReference>
<name>A0A2U2JDL7_9FLAO</name>
<keyword evidence="2" id="KW-1185">Reference proteome</keyword>
<proteinExistence type="predicted"/>
<accession>A0A2U2JDL7</accession>
<gene>
    <name evidence="1" type="ORF">DIS07_00800</name>
</gene>
<organism evidence="1 2">
    <name type="scientific">Polaribacter aquimarinus</name>
    <dbReference type="NCBI Taxonomy" id="2100726"/>
    <lineage>
        <taxon>Bacteria</taxon>
        <taxon>Pseudomonadati</taxon>
        <taxon>Bacteroidota</taxon>
        <taxon>Flavobacteriia</taxon>
        <taxon>Flavobacteriales</taxon>
        <taxon>Flavobacteriaceae</taxon>
    </lineage>
</organism>
<sequence length="381" mass="45052">MKKYVFIVFIISNYFSCNSPKLNGHYHVEWGNRSSFQTWNIKNNRMKINDSVCSDKKEICFGMPIKFKGDSIFVTWVDIIYAAKFKIDENGTIITTTNYDDRFDTIKLIPKENCINSKDYLNKKVSNLKTSFDLVSLYYNTHGESAFPIDFKNELIIGKKENNTFYIFNNQILTFSKNSFNITKQKSSKDILIYIDKKIRLKEVVTILKELTDKNYKIHFSSKDEQENNEQVIIFNKSIKNIKINKSITTINTCEYCEKHPTKKIDSILNFKIFKKDSCLVNNQITDYFQLRNSVVRFLKQNRSTRLNTQIQLEINSDILFEDYLYLLGDINFVNIELLGTYYRDESDPDQKNILEKQETWNTKNLNLEFPIRIKEIIKPF</sequence>
<protein>
    <submittedName>
        <fullName evidence="1">Uncharacterized protein</fullName>
    </submittedName>
</protein>